<sequence length="343" mass="38173">MADSYDYATKLTREEAAVDLVVHDRLGVRDRLVHLAGEAARRYGFSLNRLSAPPASRELARGLHHLMTVWDGPLDDALLDATSGRLGEAYDTASIAFAYPDVRASRDAIPAIDAVKRATGDRLNIIRPDLTLGETFLVSNFKIVDAMIAESVRVRYQPHRAGTELPPGLRDRVLPFFRAASERIKAHQLWHRGPGDGCIAVRTDEGLVVTATRTCKAPLDESRLVLVERYDEASNVLTYRGPALPSADSVELFVLTERLPHLWAFIHTHASRQITRNPAFERGLRLGRRPCGEPALGHEMARLLRSRGHGLVVIEEHGEIFIGSQPPEEYFAWLDETLATTRP</sequence>
<dbReference type="InterPro" id="IPR036409">
    <property type="entry name" value="Aldolase_II/adducin_N_sf"/>
</dbReference>
<comment type="caution">
    <text evidence="1">The sequence shown here is derived from an EMBL/GenBank/DDBJ whole genome shotgun (WGS) entry which is preliminary data.</text>
</comment>
<dbReference type="RefSeq" id="WP_281903726.1">
    <property type="nucleotide sequence ID" value="NZ_BSDI01000057.1"/>
</dbReference>
<gene>
    <name evidence="1" type="ORF">Pa4123_75070</name>
</gene>
<evidence type="ECO:0000313" key="2">
    <source>
        <dbReference type="Proteomes" id="UP001144280"/>
    </source>
</evidence>
<dbReference type="SUPFAM" id="SSF53639">
    <property type="entry name" value="AraD/HMP-PK domain-like"/>
    <property type="match status" value="1"/>
</dbReference>
<dbReference type="EMBL" id="BSDI01000057">
    <property type="protein sequence ID" value="GLI02229.1"/>
    <property type="molecule type" value="Genomic_DNA"/>
</dbReference>
<reference evidence="1" key="1">
    <citation type="submission" date="2022-12" db="EMBL/GenBank/DDBJ databases">
        <title>New Phytohabitans aurantiacus sp. RD004123 nov., an actinomycete isolated from soil.</title>
        <authorList>
            <person name="Triningsih D.W."/>
            <person name="Harunari E."/>
            <person name="Igarashi Y."/>
        </authorList>
    </citation>
    <scope>NUCLEOTIDE SEQUENCE</scope>
    <source>
        <strain evidence="1">RD004123</strain>
    </source>
</reference>
<evidence type="ECO:0008006" key="3">
    <source>
        <dbReference type="Google" id="ProtNLM"/>
    </source>
</evidence>
<keyword evidence="2" id="KW-1185">Reference proteome</keyword>
<proteinExistence type="predicted"/>
<organism evidence="1 2">
    <name type="scientific">Phytohabitans aurantiacus</name>
    <dbReference type="NCBI Taxonomy" id="3016789"/>
    <lineage>
        <taxon>Bacteria</taxon>
        <taxon>Bacillati</taxon>
        <taxon>Actinomycetota</taxon>
        <taxon>Actinomycetes</taxon>
        <taxon>Micromonosporales</taxon>
        <taxon>Micromonosporaceae</taxon>
    </lineage>
</organism>
<dbReference type="Gene3D" id="3.40.225.10">
    <property type="entry name" value="Class II aldolase/adducin N-terminal domain"/>
    <property type="match status" value="1"/>
</dbReference>
<name>A0ABQ5R631_9ACTN</name>
<accession>A0ABQ5R631</accession>
<protein>
    <recommendedName>
        <fullName evidence="3">Class II aldolase/adducin N-terminal domain-containing protein</fullName>
    </recommendedName>
</protein>
<dbReference type="Proteomes" id="UP001144280">
    <property type="component" value="Unassembled WGS sequence"/>
</dbReference>
<evidence type="ECO:0000313" key="1">
    <source>
        <dbReference type="EMBL" id="GLI02229.1"/>
    </source>
</evidence>